<keyword evidence="4" id="KW-0813">Transport</keyword>
<keyword evidence="6" id="KW-0997">Cell inner membrane</keyword>
<dbReference type="InterPro" id="IPR022792">
    <property type="entry name" value="T2SS_protein-GspN"/>
</dbReference>
<dbReference type="InParanoid" id="A0A3N0VAD1"/>
<evidence type="ECO:0000256" key="9">
    <source>
        <dbReference type="ARBA" id="ARBA00023136"/>
    </source>
</evidence>
<keyword evidence="8" id="KW-0653">Protein transport</keyword>
<dbReference type="GO" id="GO:0015628">
    <property type="term" value="P:protein secretion by the type II secretion system"/>
    <property type="evidence" value="ECO:0007669"/>
    <property type="project" value="InterPro"/>
</dbReference>
<dbReference type="EMBL" id="RJVO01000004">
    <property type="protein sequence ID" value="ROH89612.1"/>
    <property type="molecule type" value="Genomic_DNA"/>
</dbReference>
<dbReference type="Proteomes" id="UP000282106">
    <property type="component" value="Unassembled WGS sequence"/>
</dbReference>
<evidence type="ECO:0000256" key="11">
    <source>
        <dbReference type="SAM" id="MobiDB-lite"/>
    </source>
</evidence>
<feature type="region of interest" description="Disordered" evidence="11">
    <location>
        <begin position="1"/>
        <end position="35"/>
    </location>
</feature>
<dbReference type="GO" id="GO:0005886">
    <property type="term" value="C:plasma membrane"/>
    <property type="evidence" value="ECO:0007669"/>
    <property type="project" value="UniProtKB-SubCell"/>
</dbReference>
<keyword evidence="12" id="KW-1133">Transmembrane helix</keyword>
<evidence type="ECO:0000256" key="12">
    <source>
        <dbReference type="SAM" id="Phobius"/>
    </source>
</evidence>
<accession>A0A3N0VAD1</accession>
<feature type="transmembrane region" description="Helical" evidence="12">
    <location>
        <begin position="43"/>
        <end position="68"/>
    </location>
</feature>
<sequence>MDRHPPESLRGQRQRRRDRAPRQRRPGQRPPEPGTSVIARKHILWAAGAVFLLTLIANIPAALLYAAFKPQASPVQVYGLQGPWAAGQLSGITVNNRLVAQDLRWHFQPWWLLLGRASVWVEGGGGLATLQGRASASPLALRLSDFRIAGEVKRLAALANFSYLPVSGQAGAQIDSLIVKKTGIDTVTGRIELRGLAWTLAREPLALGDFQIELLTTPEALIAKVSSPSGPLEADGEARLFPDQRYETDIRVRPKPGASEMLKNYLRSLGPADPEGYQHLRQKGQLK</sequence>
<gene>
    <name evidence="13" type="ORF">ED208_10825</name>
</gene>
<evidence type="ECO:0000256" key="5">
    <source>
        <dbReference type="ARBA" id="ARBA00022475"/>
    </source>
</evidence>
<dbReference type="GO" id="GO:0015627">
    <property type="term" value="C:type II protein secretion system complex"/>
    <property type="evidence" value="ECO:0007669"/>
    <property type="project" value="InterPro"/>
</dbReference>
<evidence type="ECO:0000256" key="3">
    <source>
        <dbReference type="ARBA" id="ARBA00021563"/>
    </source>
</evidence>
<evidence type="ECO:0000313" key="13">
    <source>
        <dbReference type="EMBL" id="ROH89612.1"/>
    </source>
</evidence>
<keyword evidence="5" id="KW-1003">Cell membrane</keyword>
<evidence type="ECO:0000256" key="2">
    <source>
        <dbReference type="ARBA" id="ARBA00007208"/>
    </source>
</evidence>
<evidence type="ECO:0000313" key="14">
    <source>
        <dbReference type="Proteomes" id="UP000282106"/>
    </source>
</evidence>
<comment type="subcellular location">
    <subcellularLocation>
        <location evidence="1">Cell inner membrane</location>
    </subcellularLocation>
</comment>
<name>A0A3N0VAD1_9GAMM</name>
<reference evidence="13 14" key="1">
    <citation type="submission" date="2018-10" db="EMBL/GenBank/DDBJ databases">
        <authorList>
            <person name="Chen W.-M."/>
        </authorList>
    </citation>
    <scope>NUCLEOTIDE SEQUENCE [LARGE SCALE GENOMIC DNA]</scope>
    <source>
        <strain evidence="13 14">THS-13</strain>
    </source>
</reference>
<organism evidence="13 14">
    <name type="scientific">Stagnimonas aquatica</name>
    <dbReference type="NCBI Taxonomy" id="2689987"/>
    <lineage>
        <taxon>Bacteria</taxon>
        <taxon>Pseudomonadati</taxon>
        <taxon>Pseudomonadota</taxon>
        <taxon>Gammaproteobacteria</taxon>
        <taxon>Nevskiales</taxon>
        <taxon>Nevskiaceae</taxon>
        <taxon>Stagnimonas</taxon>
    </lineage>
</organism>
<evidence type="ECO:0000256" key="7">
    <source>
        <dbReference type="ARBA" id="ARBA00022692"/>
    </source>
</evidence>
<dbReference type="Pfam" id="PF01203">
    <property type="entry name" value="T2SSN"/>
    <property type="match status" value="1"/>
</dbReference>
<comment type="similarity">
    <text evidence="2">Belongs to the GSP N family.</text>
</comment>
<evidence type="ECO:0000256" key="4">
    <source>
        <dbReference type="ARBA" id="ARBA00022448"/>
    </source>
</evidence>
<keyword evidence="9 12" id="KW-0472">Membrane</keyword>
<evidence type="ECO:0000256" key="1">
    <source>
        <dbReference type="ARBA" id="ARBA00004533"/>
    </source>
</evidence>
<dbReference type="AlphaFoldDB" id="A0A3N0VAD1"/>
<keyword evidence="7 12" id="KW-0812">Transmembrane</keyword>
<evidence type="ECO:0000256" key="10">
    <source>
        <dbReference type="ARBA" id="ARBA00030772"/>
    </source>
</evidence>
<evidence type="ECO:0000256" key="8">
    <source>
        <dbReference type="ARBA" id="ARBA00022927"/>
    </source>
</evidence>
<keyword evidence="14" id="KW-1185">Reference proteome</keyword>
<proteinExistence type="inferred from homology"/>
<feature type="compositionally biased region" description="Basic residues" evidence="11">
    <location>
        <begin position="12"/>
        <end position="27"/>
    </location>
</feature>
<protein>
    <recommendedName>
        <fullName evidence="3">Type II secretion system protein N</fullName>
    </recommendedName>
    <alternativeName>
        <fullName evidence="10">General secretion pathway protein N</fullName>
    </alternativeName>
</protein>
<comment type="caution">
    <text evidence="13">The sequence shown here is derived from an EMBL/GenBank/DDBJ whole genome shotgun (WGS) entry which is preliminary data.</text>
</comment>
<evidence type="ECO:0000256" key="6">
    <source>
        <dbReference type="ARBA" id="ARBA00022519"/>
    </source>
</evidence>